<organism evidence="2 3">
    <name type="scientific">Pleomassaria siparia CBS 279.74</name>
    <dbReference type="NCBI Taxonomy" id="1314801"/>
    <lineage>
        <taxon>Eukaryota</taxon>
        <taxon>Fungi</taxon>
        <taxon>Dikarya</taxon>
        <taxon>Ascomycota</taxon>
        <taxon>Pezizomycotina</taxon>
        <taxon>Dothideomycetes</taxon>
        <taxon>Pleosporomycetidae</taxon>
        <taxon>Pleosporales</taxon>
        <taxon>Pleomassariaceae</taxon>
        <taxon>Pleomassaria</taxon>
    </lineage>
</organism>
<dbReference type="EMBL" id="MU005765">
    <property type="protein sequence ID" value="KAF2713955.1"/>
    <property type="molecule type" value="Genomic_DNA"/>
</dbReference>
<evidence type="ECO:0000256" key="1">
    <source>
        <dbReference type="SAM" id="MobiDB-lite"/>
    </source>
</evidence>
<dbReference type="AlphaFoldDB" id="A0A6G1KN34"/>
<proteinExistence type="predicted"/>
<keyword evidence="3" id="KW-1185">Reference proteome</keyword>
<feature type="region of interest" description="Disordered" evidence="1">
    <location>
        <begin position="48"/>
        <end position="83"/>
    </location>
</feature>
<protein>
    <submittedName>
        <fullName evidence="2">Uncharacterized protein</fullName>
    </submittedName>
</protein>
<evidence type="ECO:0000313" key="2">
    <source>
        <dbReference type="EMBL" id="KAF2713955.1"/>
    </source>
</evidence>
<reference evidence="2" key="1">
    <citation type="journal article" date="2020" name="Stud. Mycol.">
        <title>101 Dothideomycetes genomes: a test case for predicting lifestyles and emergence of pathogens.</title>
        <authorList>
            <person name="Haridas S."/>
            <person name="Albert R."/>
            <person name="Binder M."/>
            <person name="Bloem J."/>
            <person name="Labutti K."/>
            <person name="Salamov A."/>
            <person name="Andreopoulos B."/>
            <person name="Baker S."/>
            <person name="Barry K."/>
            <person name="Bills G."/>
            <person name="Bluhm B."/>
            <person name="Cannon C."/>
            <person name="Castanera R."/>
            <person name="Culley D."/>
            <person name="Daum C."/>
            <person name="Ezra D."/>
            <person name="Gonzalez J."/>
            <person name="Henrissat B."/>
            <person name="Kuo A."/>
            <person name="Liang C."/>
            <person name="Lipzen A."/>
            <person name="Lutzoni F."/>
            <person name="Magnuson J."/>
            <person name="Mondo S."/>
            <person name="Nolan M."/>
            <person name="Ohm R."/>
            <person name="Pangilinan J."/>
            <person name="Park H.-J."/>
            <person name="Ramirez L."/>
            <person name="Alfaro M."/>
            <person name="Sun H."/>
            <person name="Tritt A."/>
            <person name="Yoshinaga Y."/>
            <person name="Zwiers L.-H."/>
            <person name="Turgeon B."/>
            <person name="Goodwin S."/>
            <person name="Spatafora J."/>
            <person name="Crous P."/>
            <person name="Grigoriev I."/>
        </authorList>
    </citation>
    <scope>NUCLEOTIDE SEQUENCE</scope>
    <source>
        <strain evidence="2">CBS 279.74</strain>
    </source>
</reference>
<gene>
    <name evidence="2" type="ORF">K504DRAFT_498752</name>
</gene>
<sequence length="264" mass="28348">MASTADAAAVNTSRITQLAAYPSTYQVAQGFGDLITPDERNENNSAIAVTSASSSSPLGLPRGGSKPTRYQDDQSRHGTEPSTQTLNKLWTGLTLLPYIKFVDKQLKSMSSLSEADDTVKIVSHFHSKRPAEVVSVPLARQVRHVSIGLISRVIQVLNLSACFIALDTINEEDAESSAPSSESNEDGDAEIDIEKTPMGILVSETGVQVREIVMLKTTIKCKRWKDTKNPKDIANVASAFGEEGNGIDSCNKRASPIAIGTSQV</sequence>
<evidence type="ECO:0000313" key="3">
    <source>
        <dbReference type="Proteomes" id="UP000799428"/>
    </source>
</evidence>
<feature type="compositionally biased region" description="Basic and acidic residues" evidence="1">
    <location>
        <begin position="69"/>
        <end position="79"/>
    </location>
</feature>
<accession>A0A6G1KN34</accession>
<name>A0A6G1KN34_9PLEO</name>
<dbReference type="Proteomes" id="UP000799428">
    <property type="component" value="Unassembled WGS sequence"/>
</dbReference>